<dbReference type="Proteomes" id="UP000030437">
    <property type="component" value="Unassembled WGS sequence"/>
</dbReference>
<organism evidence="1 2">
    <name type="scientific">Lysinibacillus odysseyi 34hs-1 = NBRC 100172</name>
    <dbReference type="NCBI Taxonomy" id="1220589"/>
    <lineage>
        <taxon>Bacteria</taxon>
        <taxon>Bacillati</taxon>
        <taxon>Bacillota</taxon>
        <taxon>Bacilli</taxon>
        <taxon>Bacillales</taxon>
        <taxon>Bacillaceae</taxon>
        <taxon>Lysinibacillus</taxon>
    </lineage>
</organism>
<name>A0A0A3J6F7_9BACI</name>
<dbReference type="EMBL" id="JPVP01000059">
    <property type="protein sequence ID" value="KGR82657.1"/>
    <property type="molecule type" value="Genomic_DNA"/>
</dbReference>
<dbReference type="OrthoDB" id="2452459at2"/>
<keyword evidence="2" id="KW-1185">Reference proteome</keyword>
<dbReference type="RefSeq" id="WP_036157028.1">
    <property type="nucleotide sequence ID" value="NZ_AVCX01000002.1"/>
</dbReference>
<gene>
    <name evidence="1" type="ORF">CD32_17510</name>
</gene>
<dbReference type="AlphaFoldDB" id="A0A0A3J6F7"/>
<reference evidence="1 2" key="1">
    <citation type="submission" date="2014-02" db="EMBL/GenBank/DDBJ databases">
        <title>Draft genome sequence of Lysinibacillus odysseyi NBRC 100172.</title>
        <authorList>
            <person name="Zhang F."/>
            <person name="Wang G."/>
            <person name="Zhang L."/>
        </authorList>
    </citation>
    <scope>NUCLEOTIDE SEQUENCE [LARGE SCALE GENOMIC DNA]</scope>
    <source>
        <strain evidence="1 2">NBRC 100172</strain>
    </source>
</reference>
<proteinExistence type="predicted"/>
<evidence type="ECO:0000313" key="1">
    <source>
        <dbReference type="EMBL" id="KGR82657.1"/>
    </source>
</evidence>
<dbReference type="eggNOG" id="ENOG50339XP">
    <property type="taxonomic scope" value="Bacteria"/>
</dbReference>
<protein>
    <submittedName>
        <fullName evidence="1">Uncharacterized protein</fullName>
    </submittedName>
</protein>
<accession>A0A0A3J6F7</accession>
<comment type="caution">
    <text evidence="1">The sequence shown here is derived from an EMBL/GenBank/DDBJ whole genome shotgun (WGS) entry which is preliminary data.</text>
</comment>
<evidence type="ECO:0000313" key="2">
    <source>
        <dbReference type="Proteomes" id="UP000030437"/>
    </source>
</evidence>
<sequence>MRILNGRYLVDGVETIVHLSEMNKQTYKKRFKGKLYCPTGGCPALLSYSGGKRAHFKTWRRRQHSDGCIYNINRELVEIEQSLLEDKTFTISGHRKQNALREAARLFGGEGAEKETVKNKTTTQHLQSRQKNKYKKRHIQMTLYDGDFLEDDTLVKGKAIRKRFVDEIKQKDVGQVRLVLGFIQHALLVGEVADLSIEHNEARMKVVFPEEFVAERLNSSYLNKFTAIPKAIEIGNPLTFAGVGNIRVNESGQWELVIYSGADFKINNLDLTVFAKSFAD</sequence>